<keyword evidence="2" id="KW-1185">Reference proteome</keyword>
<reference evidence="1 2" key="1">
    <citation type="submission" date="2015-09" db="EMBL/GenBank/DDBJ databases">
        <authorList>
            <person name="Jackson K.R."/>
            <person name="Lunt B.L."/>
            <person name="Fisher J.N.B."/>
            <person name="Gardner A.V."/>
            <person name="Bailey M.E."/>
            <person name="Deus L.M."/>
            <person name="Earl A.S."/>
            <person name="Gibby P.D."/>
            <person name="Hartmann K.A."/>
            <person name="Liu J.E."/>
            <person name="Manci A.M."/>
            <person name="Nielsen D.A."/>
            <person name="Solomon M.B."/>
            <person name="Breakwell D.P."/>
            <person name="Burnett S.H."/>
            <person name="Grose J.H."/>
        </authorList>
    </citation>
    <scope>NUCLEOTIDE SEQUENCE [LARGE SCALE GENOMIC DNA]</scope>
    <source>
        <strain evidence="1 2">16</strain>
    </source>
</reference>
<dbReference type="EMBL" id="LJYW01000001">
    <property type="protein sequence ID" value="KPL55110.1"/>
    <property type="molecule type" value="Genomic_DNA"/>
</dbReference>
<protein>
    <submittedName>
        <fullName evidence="1">Uncharacterized protein</fullName>
    </submittedName>
</protein>
<name>A0A0P6WK24_9HYPH</name>
<dbReference type="RefSeq" id="WP_054361277.1">
    <property type="nucleotide sequence ID" value="NZ_LJYW01000001.1"/>
</dbReference>
<evidence type="ECO:0000313" key="2">
    <source>
        <dbReference type="Proteomes" id="UP000048984"/>
    </source>
</evidence>
<gene>
    <name evidence="1" type="ORF">ABB55_25155</name>
</gene>
<dbReference type="AlphaFoldDB" id="A0A0P6WK24"/>
<sequence>MAGLTASALVVLAGVLGSDAGGDAAAQKKDADSAVSTLATVQGCKIDLSAPLRRLLLQKAGRIHKTKAALDAAIAEEAALFAALPEGTRTELCAAIAGALK</sequence>
<accession>A0A0P6WK24</accession>
<comment type="caution">
    <text evidence="1">The sequence shown here is derived from an EMBL/GenBank/DDBJ whole genome shotgun (WGS) entry which is preliminary data.</text>
</comment>
<evidence type="ECO:0000313" key="1">
    <source>
        <dbReference type="EMBL" id="KPL55110.1"/>
    </source>
</evidence>
<organism evidence="1 2">
    <name type="scientific">Prosthecodimorpha hirschii</name>
    <dbReference type="NCBI Taxonomy" id="665126"/>
    <lineage>
        <taxon>Bacteria</taxon>
        <taxon>Pseudomonadati</taxon>
        <taxon>Pseudomonadota</taxon>
        <taxon>Alphaproteobacteria</taxon>
        <taxon>Hyphomicrobiales</taxon>
        <taxon>Ancalomicrobiaceae</taxon>
        <taxon>Prosthecodimorpha</taxon>
    </lineage>
</organism>
<dbReference type="Proteomes" id="UP000048984">
    <property type="component" value="Unassembled WGS sequence"/>
</dbReference>
<proteinExistence type="predicted"/>
<reference evidence="1 2" key="2">
    <citation type="submission" date="2015-10" db="EMBL/GenBank/DDBJ databases">
        <title>Draft Genome Sequence of Prosthecomicrobium hirschii ATCC 27832.</title>
        <authorList>
            <person name="Daniel J."/>
            <person name="Givan S.A."/>
            <person name="Brun Y.V."/>
            <person name="Brown P.J."/>
        </authorList>
    </citation>
    <scope>NUCLEOTIDE SEQUENCE [LARGE SCALE GENOMIC DNA]</scope>
    <source>
        <strain evidence="1 2">16</strain>
    </source>
</reference>